<name>A0ABT4SLP4_9ACTN</name>
<dbReference type="Proteomes" id="UP001144036">
    <property type="component" value="Unassembled WGS sequence"/>
</dbReference>
<dbReference type="RefSeq" id="WP_270159085.1">
    <property type="nucleotide sequence ID" value="NZ_JAPNNL010000209.1"/>
</dbReference>
<organism evidence="2 3">
    <name type="scientific">Nonomuraea corallina</name>
    <dbReference type="NCBI Taxonomy" id="2989783"/>
    <lineage>
        <taxon>Bacteria</taxon>
        <taxon>Bacillati</taxon>
        <taxon>Actinomycetota</taxon>
        <taxon>Actinomycetes</taxon>
        <taxon>Streptosporangiales</taxon>
        <taxon>Streptosporangiaceae</taxon>
        <taxon>Nonomuraea</taxon>
    </lineage>
</organism>
<evidence type="ECO:0000259" key="1">
    <source>
        <dbReference type="SMART" id="SM00331"/>
    </source>
</evidence>
<proteinExistence type="predicted"/>
<gene>
    <name evidence="2" type="ORF">OUY22_32530</name>
</gene>
<dbReference type="SMART" id="SM00331">
    <property type="entry name" value="PP2C_SIG"/>
    <property type="match status" value="1"/>
</dbReference>
<sequence length="237" mass="24904">MTLISISILISCLSVMAVRGRRGPWPPGLPVARPRLSAAGGTYESSHGRRSDEYVIQERLIAVADGGGRGRPGHTAAALALGAVVAARPQMAGTRAEELGSCARTAWRTEPALAEEATGLDLIVLDVDEHPRLRYAHVGGGAIWHCAKGGRPRRLTAAGTGRTGTPAPEIGSVPLRQGDRVVVVTDGVVRALGLERLMTLFADGRSPTACLDQLYDELSVLDPVEDATMIVADFVSA</sequence>
<reference evidence="2" key="1">
    <citation type="submission" date="2022-11" db="EMBL/GenBank/DDBJ databases">
        <title>Nonomuraea corallina sp. nov., a new species of the genus Nonomuraea isolated from sea side sediment in Thai sea.</title>
        <authorList>
            <person name="Ngamcharungchit C."/>
            <person name="Matsumoto A."/>
            <person name="Suriyachadkun C."/>
            <person name="Panbangred W."/>
            <person name="Inahashi Y."/>
            <person name="Intra B."/>
        </authorList>
    </citation>
    <scope>NUCLEOTIDE SEQUENCE</scope>
    <source>
        <strain evidence="2">MCN248</strain>
    </source>
</reference>
<accession>A0ABT4SLP4</accession>
<keyword evidence="3" id="KW-1185">Reference proteome</keyword>
<dbReference type="EMBL" id="JAPNNL010000209">
    <property type="protein sequence ID" value="MDA0638157.1"/>
    <property type="molecule type" value="Genomic_DNA"/>
</dbReference>
<protein>
    <submittedName>
        <fullName evidence="2">SpoIIE family protein phosphatase</fullName>
    </submittedName>
</protein>
<evidence type="ECO:0000313" key="3">
    <source>
        <dbReference type="Proteomes" id="UP001144036"/>
    </source>
</evidence>
<dbReference type="Pfam" id="PF07228">
    <property type="entry name" value="SpoIIE"/>
    <property type="match status" value="1"/>
</dbReference>
<dbReference type="InterPro" id="IPR001932">
    <property type="entry name" value="PPM-type_phosphatase-like_dom"/>
</dbReference>
<dbReference type="SUPFAM" id="SSF81606">
    <property type="entry name" value="PP2C-like"/>
    <property type="match status" value="1"/>
</dbReference>
<feature type="domain" description="PPM-type phosphatase" evidence="1">
    <location>
        <begin position="33"/>
        <end position="234"/>
    </location>
</feature>
<evidence type="ECO:0000313" key="2">
    <source>
        <dbReference type="EMBL" id="MDA0638157.1"/>
    </source>
</evidence>
<comment type="caution">
    <text evidence="2">The sequence shown here is derived from an EMBL/GenBank/DDBJ whole genome shotgun (WGS) entry which is preliminary data.</text>
</comment>
<dbReference type="Gene3D" id="3.60.40.10">
    <property type="entry name" value="PPM-type phosphatase domain"/>
    <property type="match status" value="1"/>
</dbReference>
<dbReference type="InterPro" id="IPR036457">
    <property type="entry name" value="PPM-type-like_dom_sf"/>
</dbReference>